<evidence type="ECO:0000256" key="1">
    <source>
        <dbReference type="SAM" id="MobiDB-lite"/>
    </source>
</evidence>
<name>A0AAU2AE29_9ACTN</name>
<dbReference type="AlphaFoldDB" id="A0AAU2AE29"/>
<proteinExistence type="predicted"/>
<organism evidence="3">
    <name type="scientific">Streptomyces sp. NBC_00093</name>
    <dbReference type="NCBI Taxonomy" id="2975649"/>
    <lineage>
        <taxon>Bacteria</taxon>
        <taxon>Bacillati</taxon>
        <taxon>Actinomycetota</taxon>
        <taxon>Actinomycetes</taxon>
        <taxon>Kitasatosporales</taxon>
        <taxon>Streptomycetaceae</taxon>
        <taxon>Streptomyces</taxon>
    </lineage>
</organism>
<evidence type="ECO:0000259" key="2">
    <source>
        <dbReference type="Pfam" id="PF03771"/>
    </source>
</evidence>
<evidence type="ECO:0000313" key="3">
    <source>
        <dbReference type="EMBL" id="WTT22005.1"/>
    </source>
</evidence>
<accession>A0AAU2AE29</accession>
<dbReference type="Pfam" id="PF03771">
    <property type="entry name" value="SPDY"/>
    <property type="match status" value="1"/>
</dbReference>
<dbReference type="EMBL" id="CP108222">
    <property type="protein sequence ID" value="WTT22005.1"/>
    <property type="molecule type" value="Genomic_DNA"/>
</dbReference>
<reference evidence="3" key="1">
    <citation type="submission" date="2022-10" db="EMBL/GenBank/DDBJ databases">
        <title>The complete genomes of actinobacterial strains from the NBC collection.</title>
        <authorList>
            <person name="Joergensen T.S."/>
            <person name="Alvarez Arevalo M."/>
            <person name="Sterndorff E.B."/>
            <person name="Faurdal D."/>
            <person name="Vuksanovic O."/>
            <person name="Mourched A.-S."/>
            <person name="Charusanti P."/>
            <person name="Shaw S."/>
            <person name="Blin K."/>
            <person name="Weber T."/>
        </authorList>
    </citation>
    <scope>NUCLEOTIDE SEQUENCE</scope>
    <source>
        <strain evidence="3">NBC_00093</strain>
    </source>
</reference>
<feature type="region of interest" description="Disordered" evidence="1">
    <location>
        <begin position="442"/>
        <end position="469"/>
    </location>
</feature>
<gene>
    <name evidence="3" type="ORF">OHA22_43970</name>
</gene>
<sequence>MLRIEPPSFTPDAHHDVHVRFDTHPNHARAVTASLTGTQLRAARDLLATFGFEPFDDRTMVLARIDHAEAYWAERAARNLTHQGITTEITHRLRDAIEQPGRQDHTAIRMAWLTLTETPEIRETSDEAQQIYEDIRHDRLVIHAHAQVLDDIVAVGTYRDTGKSVRLYGEDHYRDITGTFPSPAEALAAFRRDYGDIMHPGPAPMTDTERQIARARTSLHGDSITPTTPVPVREEVPSYAADPGDHNVILNEFLAENRDWERYTWDDATTVATHKSLAVRIVFDHNAQSRQPKWTIVGYETPASDRTWHITAPSSTPAPVVNSLLKHLADGDVRACAAGSPITLENITDATTPLTDAGWQHTHRHDTGATYWTNPSADAGVSWHSIGAHSPGSRAPVWWIWAGPSRSRPTWVIHIWNTAPTSMIADLASELTHGTGLRYGAVQGSDPINQTPAVPPPGRHRTVRPAPRL</sequence>
<dbReference type="InterPro" id="IPR005523">
    <property type="entry name" value="DUF317_SPDY"/>
</dbReference>
<protein>
    <submittedName>
        <fullName evidence="3">DUF317 domain-containing protein</fullName>
    </submittedName>
</protein>
<feature type="domain" description="DUF317" evidence="2">
    <location>
        <begin position="279"/>
        <end position="332"/>
    </location>
</feature>